<dbReference type="InterPro" id="IPR027417">
    <property type="entry name" value="P-loop_NTPase"/>
</dbReference>
<dbReference type="SUPFAM" id="SSF52540">
    <property type="entry name" value="P-loop containing nucleoside triphosphate hydrolases"/>
    <property type="match status" value="1"/>
</dbReference>
<name>A0A4S3MFL5_9RHOB</name>
<dbReference type="Pfam" id="PF13469">
    <property type="entry name" value="Sulfotransfer_3"/>
    <property type="match status" value="1"/>
</dbReference>
<accession>A0A4S3MFL5</accession>
<dbReference type="RefSeq" id="WP_136337467.1">
    <property type="nucleotide sequence ID" value="NZ_SSMD01000001.1"/>
</dbReference>
<dbReference type="OrthoDB" id="981508at2"/>
<dbReference type="InterPro" id="IPR037359">
    <property type="entry name" value="NST/OST"/>
</dbReference>
<dbReference type="PANTHER" id="PTHR10605:SF56">
    <property type="entry name" value="BIFUNCTIONAL HEPARAN SULFATE N-DEACETYLASE_N-SULFOTRANSFERASE"/>
    <property type="match status" value="1"/>
</dbReference>
<dbReference type="AlphaFoldDB" id="A0A4S3MFL5"/>
<evidence type="ECO:0000313" key="2">
    <source>
        <dbReference type="EMBL" id="THD76524.1"/>
    </source>
</evidence>
<organism evidence="2 3">
    <name type="scientific">Thalassobius vesicularis</name>
    <dbReference type="NCBI Taxonomy" id="1294297"/>
    <lineage>
        <taxon>Bacteria</taxon>
        <taxon>Pseudomonadati</taxon>
        <taxon>Pseudomonadota</taxon>
        <taxon>Alphaproteobacteria</taxon>
        <taxon>Rhodobacterales</taxon>
        <taxon>Roseobacteraceae</taxon>
        <taxon>Thalassovita</taxon>
    </lineage>
</organism>
<protein>
    <submittedName>
        <fullName evidence="2">Sulfotransferase</fullName>
    </submittedName>
</protein>
<reference evidence="2 3" key="1">
    <citation type="submission" date="2019-04" db="EMBL/GenBank/DDBJ databases">
        <title>Draft genome sequence of Youngimonas vesicularis.</title>
        <authorList>
            <person name="Hameed A."/>
        </authorList>
    </citation>
    <scope>NUCLEOTIDE SEQUENCE [LARGE SCALE GENOMIC DNA]</scope>
    <source>
        <strain evidence="2 3">CC-AMW-E</strain>
    </source>
</reference>
<dbReference type="PANTHER" id="PTHR10605">
    <property type="entry name" value="HEPARAN SULFATE SULFOTRANSFERASE"/>
    <property type="match status" value="1"/>
</dbReference>
<comment type="caution">
    <text evidence="2">The sequence shown here is derived from an EMBL/GenBank/DDBJ whole genome shotgun (WGS) entry which is preliminary data.</text>
</comment>
<keyword evidence="3" id="KW-1185">Reference proteome</keyword>
<proteinExistence type="predicted"/>
<sequence>MEHAFAPDFYVVGAAKAGTTALRSWLSAHPDVFLPTTAEPGHFACVGTDPRPADGLFDAQSVLRMTPDARDYAALYAPANGRMTGDCSSVYLHSLDAAQRIAAARPDARIIILLRNPTDRAYAQYRQHIRAGLEPIRDFRAAVYAESNRLKTGWSWAHAYTGASVYAPKIARFQQHFPHEQILFLRHEDLRDRPQVAWVQVLTHLGLSPCPLPARSQTQMPHPQPGPVQNLLNRVISSQLRAGFVRALAASARPVPPLTLSTRVELSALFAPDLRRTAALTGLDLSDWLRPPAHQTCLDQLREHFDGRGPHGTIGQTKFAA</sequence>
<evidence type="ECO:0000313" key="3">
    <source>
        <dbReference type="Proteomes" id="UP000306113"/>
    </source>
</evidence>
<keyword evidence="1 2" id="KW-0808">Transferase</keyword>
<dbReference type="Gene3D" id="3.40.50.300">
    <property type="entry name" value="P-loop containing nucleotide triphosphate hydrolases"/>
    <property type="match status" value="1"/>
</dbReference>
<dbReference type="GO" id="GO:0008146">
    <property type="term" value="F:sulfotransferase activity"/>
    <property type="evidence" value="ECO:0007669"/>
    <property type="project" value="InterPro"/>
</dbReference>
<gene>
    <name evidence="2" type="ORF">E7681_01390</name>
</gene>
<dbReference type="EMBL" id="SSMD01000001">
    <property type="protein sequence ID" value="THD76524.1"/>
    <property type="molecule type" value="Genomic_DNA"/>
</dbReference>
<evidence type="ECO:0000256" key="1">
    <source>
        <dbReference type="ARBA" id="ARBA00022679"/>
    </source>
</evidence>
<dbReference type="Proteomes" id="UP000306113">
    <property type="component" value="Unassembled WGS sequence"/>
</dbReference>